<accession>A0ABM1ACA1</accession>
<evidence type="ECO:0000256" key="2">
    <source>
        <dbReference type="SAM" id="MobiDB-lite"/>
    </source>
</evidence>
<name>A0ABM1ACA1_APLCA</name>
<dbReference type="GeneID" id="101850609"/>
<evidence type="ECO:0000313" key="4">
    <source>
        <dbReference type="RefSeq" id="XP_012944961.1"/>
    </source>
</evidence>
<organism evidence="3 4">
    <name type="scientific">Aplysia californica</name>
    <name type="common">California sea hare</name>
    <dbReference type="NCBI Taxonomy" id="6500"/>
    <lineage>
        <taxon>Eukaryota</taxon>
        <taxon>Metazoa</taxon>
        <taxon>Spiralia</taxon>
        <taxon>Lophotrochozoa</taxon>
        <taxon>Mollusca</taxon>
        <taxon>Gastropoda</taxon>
        <taxon>Heterobranchia</taxon>
        <taxon>Euthyneura</taxon>
        <taxon>Tectipleura</taxon>
        <taxon>Aplysiida</taxon>
        <taxon>Aplysioidea</taxon>
        <taxon>Aplysiidae</taxon>
        <taxon>Aplysia</taxon>
    </lineage>
</organism>
<keyword evidence="3" id="KW-1185">Reference proteome</keyword>
<feature type="compositionally biased region" description="Polar residues" evidence="2">
    <location>
        <begin position="694"/>
        <end position="703"/>
    </location>
</feature>
<evidence type="ECO:0000313" key="3">
    <source>
        <dbReference type="Proteomes" id="UP000694888"/>
    </source>
</evidence>
<dbReference type="RefSeq" id="XP_012944961.1">
    <property type="nucleotide sequence ID" value="XM_013089507.2"/>
</dbReference>
<reference evidence="4" key="1">
    <citation type="submission" date="2025-08" db="UniProtKB">
        <authorList>
            <consortium name="RefSeq"/>
        </authorList>
    </citation>
    <scope>IDENTIFICATION</scope>
</reference>
<feature type="region of interest" description="Disordered" evidence="2">
    <location>
        <begin position="554"/>
        <end position="712"/>
    </location>
</feature>
<sequence length="821" mass="94043">MASMGSLVKGEQVPVNFNLPQSTAIPEIEKAKKTVGKHQNRIIENLNVVKLRVADELKELEEYYAKQDLKEATAKVQEEKDVTEDLEFEVTGKTDRWKDDLIFLGPRFQTIAPKYERAINRLDDETLRPQFKQLLNDFRRMFLHSKFIRENDECPRFLDDIKLWLGGLSAEEEEEIFTDKRLKRIYLGAVEKLKAVKTLQKYVETIGGRYSEVSMLAESQLMMEYRKLMAEQQAFAGPLSSSQYDPSLIDRIDVEELLEQAKDLEESLKDADGRITTLTKEIDTTVQKIDDTTAQIAAADGLMERMKTEVPYSETMKQNLKDFQQKLLGEIVKTVDTLHTTLDPVLSDEAADLHTIEGGKKEMDNISTIVAKLDTKLNKAGLAALKPLEAVHLSEISNTCFDRDLLCLVSVVVKAMDSYRDSLGQFHSRAESRIKDEMHALKKNMVRDSDCSKLAHDVGRLHKHMDSASAPHSSVLTALKLSEKMVQEFGRQVTCTRLRNLERLTLEYNLADHSMELVLRAAPLINRAMHKLAAAEEKKRQLEEKKAAAIEKKAREKERIAAEKERQAVEKEKLSAQKKKEEAEERKRIHKEKQAEEEREMAEGKKGGEKENERRRKQREEQKKRRSEDYEGATKDNEARGERKYSTLGEKREARRESKDGYGRARQHSDVSGLSRDRLGSRAKGTVDNDNTTKQKSTRTKSLSPDKDAPRKKLFLRNIMEDDPLVLPYRRHSDWATRTLPPLKQKTPLKFRFYSQGVPVFEDEKGRFVEASGEPLKKLEQEPAVYGSRLLFRPVLVARRVALQVAEKNDSSATAGSRTRR</sequence>
<evidence type="ECO:0000256" key="1">
    <source>
        <dbReference type="SAM" id="Coils"/>
    </source>
</evidence>
<feature type="compositionally biased region" description="Basic and acidic residues" evidence="2">
    <location>
        <begin position="554"/>
        <end position="693"/>
    </location>
</feature>
<proteinExistence type="predicted"/>
<dbReference type="Proteomes" id="UP000694888">
    <property type="component" value="Unplaced"/>
</dbReference>
<protein>
    <submittedName>
        <fullName evidence="4">Calponin homology domain-containing protein DDB_G0272472</fullName>
    </submittedName>
</protein>
<feature type="coiled-coil region" evidence="1">
    <location>
        <begin position="251"/>
        <end position="281"/>
    </location>
</feature>
<gene>
    <name evidence="4" type="primary">LOC101850609</name>
</gene>
<keyword evidence="1" id="KW-0175">Coiled coil</keyword>